<dbReference type="Gene3D" id="3.40.630.30">
    <property type="match status" value="1"/>
</dbReference>
<dbReference type="EMBL" id="FMZK01000001">
    <property type="protein sequence ID" value="SDC20719.1"/>
    <property type="molecule type" value="Genomic_DNA"/>
</dbReference>
<evidence type="ECO:0000313" key="2">
    <source>
        <dbReference type="EMBL" id="SDC20719.1"/>
    </source>
</evidence>
<dbReference type="Proteomes" id="UP000182100">
    <property type="component" value="Unassembled WGS sequence"/>
</dbReference>
<organism evidence="2 3">
    <name type="scientific">Streptomyces prasinopilosus</name>
    <dbReference type="NCBI Taxonomy" id="67344"/>
    <lineage>
        <taxon>Bacteria</taxon>
        <taxon>Bacillati</taxon>
        <taxon>Actinomycetota</taxon>
        <taxon>Actinomycetes</taxon>
        <taxon>Kitasatosporales</taxon>
        <taxon>Streptomycetaceae</taxon>
        <taxon>Streptomyces</taxon>
    </lineage>
</organism>
<reference evidence="3" key="1">
    <citation type="submission" date="2016-10" db="EMBL/GenBank/DDBJ databases">
        <authorList>
            <person name="Varghese N."/>
            <person name="Submissions S."/>
        </authorList>
    </citation>
    <scope>NUCLEOTIDE SEQUENCE [LARGE SCALE GENOMIC DNA]</scope>
    <source>
        <strain evidence="3">CGMCC 4.3504</strain>
    </source>
</reference>
<dbReference type="InterPro" id="IPR000182">
    <property type="entry name" value="GNAT_dom"/>
</dbReference>
<protein>
    <submittedName>
        <fullName evidence="2">Protein N-acetyltransferase, RimJ/RimL family</fullName>
    </submittedName>
</protein>
<keyword evidence="2" id="KW-0808">Transferase</keyword>
<accession>A0A1G6JPR7</accession>
<keyword evidence="3" id="KW-1185">Reference proteome</keyword>
<dbReference type="PANTHER" id="PTHR43792:SF16">
    <property type="entry name" value="N-ACETYLTRANSFERASE DOMAIN-CONTAINING PROTEIN"/>
    <property type="match status" value="1"/>
</dbReference>
<sequence>MSLPPAPWPGPLVTERLLLRPVEAADVPAHTRLWTDPEVRRHLGGPVAGEVVRARARGCVGLPGLFSLVRRQDGAVVGSVLVEAGARDDGRPEVSYQLLPEHWGRGFAREALQAVTALLPDGAVAVTQEANARSRRLLEALGATVVERFSAWGEPQVRYRFGGNCRVPAGDGPCEITCRCFHDSCCKAFNDGTVTPTLRRDG</sequence>
<proteinExistence type="predicted"/>
<feature type="domain" description="N-acetyltransferase" evidence="1">
    <location>
        <begin position="17"/>
        <end position="164"/>
    </location>
</feature>
<dbReference type="InterPro" id="IPR051531">
    <property type="entry name" value="N-acetyltransferase"/>
</dbReference>
<dbReference type="Pfam" id="PF13302">
    <property type="entry name" value="Acetyltransf_3"/>
    <property type="match status" value="1"/>
</dbReference>
<dbReference type="RefSeq" id="WP_074993506.1">
    <property type="nucleotide sequence ID" value="NZ_FMZK01000001.1"/>
</dbReference>
<dbReference type="STRING" id="67344.SAMN05216505_101759"/>
<gene>
    <name evidence="2" type="ORF">SAMN05216505_101759</name>
</gene>
<dbReference type="PANTHER" id="PTHR43792">
    <property type="entry name" value="GNAT FAMILY, PUTATIVE (AFU_ORTHOLOGUE AFUA_3G00765)-RELATED-RELATED"/>
    <property type="match status" value="1"/>
</dbReference>
<dbReference type="SUPFAM" id="SSF55729">
    <property type="entry name" value="Acyl-CoA N-acyltransferases (Nat)"/>
    <property type="match status" value="1"/>
</dbReference>
<dbReference type="InterPro" id="IPR016181">
    <property type="entry name" value="Acyl_CoA_acyltransferase"/>
</dbReference>
<evidence type="ECO:0000259" key="1">
    <source>
        <dbReference type="PROSITE" id="PS51186"/>
    </source>
</evidence>
<evidence type="ECO:0000313" key="3">
    <source>
        <dbReference type="Proteomes" id="UP000182100"/>
    </source>
</evidence>
<dbReference type="PROSITE" id="PS51186">
    <property type="entry name" value="GNAT"/>
    <property type="match status" value="1"/>
</dbReference>
<dbReference type="GO" id="GO:0016747">
    <property type="term" value="F:acyltransferase activity, transferring groups other than amino-acyl groups"/>
    <property type="evidence" value="ECO:0007669"/>
    <property type="project" value="InterPro"/>
</dbReference>
<name>A0A1G6JPR7_9ACTN</name>
<dbReference type="AlphaFoldDB" id="A0A1G6JPR7"/>